<comment type="caution">
    <text evidence="8">The sequence shown here is derived from an EMBL/GenBank/DDBJ whole genome shotgun (WGS) entry which is preliminary data.</text>
</comment>
<sequence>MRLGERIREIERDDRLDPAVSRMSRLAERLPAGAVRDVLHGVQLGHPLHPIMIHLPLGAWTAAVLLDLLPGDHRRGARALVNVGLLTVPPAVLSGLADWSRQHERQQRVGVVHAAANGLGTLLFGASSLVRGRGRQGWGGALALAGLGAVGLGGALGGHLAYYRAAGANSADHLLDLLPEGWHDLGPLERYPEEGPVGDEVEGVPVVVARTQGSVYALLGTCPHMGAPLAEGELTDGCLRCPWHGSEFRLDGGTVVHGPATAAPQALETSVVEGRLWVRLPVSAR</sequence>
<keyword evidence="6" id="KW-0812">Transmembrane</keyword>
<dbReference type="CDD" id="cd03467">
    <property type="entry name" value="Rieske"/>
    <property type="match status" value="1"/>
</dbReference>
<evidence type="ECO:0000256" key="1">
    <source>
        <dbReference type="ARBA" id="ARBA00022714"/>
    </source>
</evidence>
<dbReference type="RefSeq" id="WP_191270375.1">
    <property type="nucleotide sequence ID" value="NZ_BMXJ01000003.1"/>
</dbReference>
<keyword evidence="6" id="KW-1133">Transmembrane helix</keyword>
<gene>
    <name evidence="8" type="ORF">H4W79_002262</name>
</gene>
<evidence type="ECO:0000256" key="4">
    <source>
        <dbReference type="ARBA" id="ARBA00023004"/>
    </source>
</evidence>
<keyword evidence="5" id="KW-0411">Iron-sulfur</keyword>
<evidence type="ECO:0000256" key="2">
    <source>
        <dbReference type="ARBA" id="ARBA00022723"/>
    </source>
</evidence>
<dbReference type="Gene3D" id="2.102.10.10">
    <property type="entry name" value="Rieske [2Fe-2S] iron-sulphur domain"/>
    <property type="match status" value="1"/>
</dbReference>
<evidence type="ECO:0000256" key="5">
    <source>
        <dbReference type="ARBA" id="ARBA00023014"/>
    </source>
</evidence>
<dbReference type="PANTHER" id="PTHR21266:SF60">
    <property type="entry name" value="3-KETOSTEROID-9-ALPHA-MONOOXYGENASE, OXYGENASE COMPONENT"/>
    <property type="match status" value="1"/>
</dbReference>
<feature type="domain" description="Rieske" evidence="7">
    <location>
        <begin position="182"/>
        <end position="278"/>
    </location>
</feature>
<organism evidence="8 9">
    <name type="scientific">Nocardiopsis terrae</name>
    <dbReference type="NCBI Taxonomy" id="372655"/>
    <lineage>
        <taxon>Bacteria</taxon>
        <taxon>Bacillati</taxon>
        <taxon>Actinomycetota</taxon>
        <taxon>Actinomycetes</taxon>
        <taxon>Streptosporangiales</taxon>
        <taxon>Nocardiopsidaceae</taxon>
        <taxon>Nocardiopsis</taxon>
    </lineage>
</organism>
<dbReference type="InterPro" id="IPR019251">
    <property type="entry name" value="DUF2231_TM"/>
</dbReference>
<evidence type="ECO:0000259" key="7">
    <source>
        <dbReference type="PROSITE" id="PS51296"/>
    </source>
</evidence>
<dbReference type="PROSITE" id="PS51296">
    <property type="entry name" value="RIESKE"/>
    <property type="match status" value="1"/>
</dbReference>
<feature type="transmembrane region" description="Helical" evidence="6">
    <location>
        <begin position="109"/>
        <end position="130"/>
    </location>
</feature>
<accession>A0ABR9HG84</accession>
<keyword evidence="9" id="KW-1185">Reference proteome</keyword>
<keyword evidence="3" id="KW-0560">Oxidoreductase</keyword>
<dbReference type="PANTHER" id="PTHR21266">
    <property type="entry name" value="IRON-SULFUR DOMAIN CONTAINING PROTEIN"/>
    <property type="match status" value="1"/>
</dbReference>
<dbReference type="SUPFAM" id="SSF50022">
    <property type="entry name" value="ISP domain"/>
    <property type="match status" value="1"/>
</dbReference>
<keyword evidence="2" id="KW-0479">Metal-binding</keyword>
<feature type="transmembrane region" description="Helical" evidence="6">
    <location>
        <begin position="142"/>
        <end position="163"/>
    </location>
</feature>
<keyword evidence="1" id="KW-0001">2Fe-2S</keyword>
<dbReference type="EMBL" id="JADBDY010000001">
    <property type="protein sequence ID" value="MBE1458048.1"/>
    <property type="molecule type" value="Genomic_DNA"/>
</dbReference>
<dbReference type="InterPro" id="IPR017941">
    <property type="entry name" value="Rieske_2Fe-2S"/>
</dbReference>
<dbReference type="InterPro" id="IPR050584">
    <property type="entry name" value="Cholesterol_7-desaturase"/>
</dbReference>
<name>A0ABR9HG84_9ACTN</name>
<evidence type="ECO:0000256" key="3">
    <source>
        <dbReference type="ARBA" id="ARBA00023002"/>
    </source>
</evidence>
<dbReference type="Pfam" id="PF09990">
    <property type="entry name" value="DUF2231"/>
    <property type="match status" value="1"/>
</dbReference>
<evidence type="ECO:0000256" key="6">
    <source>
        <dbReference type="SAM" id="Phobius"/>
    </source>
</evidence>
<evidence type="ECO:0000313" key="8">
    <source>
        <dbReference type="EMBL" id="MBE1458048.1"/>
    </source>
</evidence>
<dbReference type="InterPro" id="IPR036922">
    <property type="entry name" value="Rieske_2Fe-2S_sf"/>
</dbReference>
<dbReference type="Pfam" id="PF00355">
    <property type="entry name" value="Rieske"/>
    <property type="match status" value="1"/>
</dbReference>
<keyword evidence="6" id="KW-0472">Membrane</keyword>
<protein>
    <submittedName>
        <fullName evidence="8">Nitrite reductase/ring-hydroxylating ferredoxin subunit/uncharacterized membrane protein</fullName>
    </submittedName>
</protein>
<reference evidence="8 9" key="1">
    <citation type="submission" date="2020-10" db="EMBL/GenBank/DDBJ databases">
        <title>Sequencing the genomes of 1000 actinobacteria strains.</title>
        <authorList>
            <person name="Klenk H.-P."/>
        </authorList>
    </citation>
    <scope>NUCLEOTIDE SEQUENCE [LARGE SCALE GENOMIC DNA]</scope>
    <source>
        <strain evidence="8 9">DSM 45157</strain>
    </source>
</reference>
<keyword evidence="4" id="KW-0408">Iron</keyword>
<proteinExistence type="predicted"/>
<evidence type="ECO:0000313" key="9">
    <source>
        <dbReference type="Proteomes" id="UP000598217"/>
    </source>
</evidence>
<dbReference type="Proteomes" id="UP000598217">
    <property type="component" value="Unassembled WGS sequence"/>
</dbReference>